<keyword evidence="4" id="KW-0378">Hydrolase</keyword>
<feature type="region of interest" description="Disordered" evidence="1">
    <location>
        <begin position="103"/>
        <end position="131"/>
    </location>
</feature>
<dbReference type="InterPro" id="IPR029058">
    <property type="entry name" value="AB_hydrolase_fold"/>
</dbReference>
<dbReference type="Proteomes" id="UP000320390">
    <property type="component" value="Chromosome"/>
</dbReference>
<dbReference type="InterPro" id="IPR002469">
    <property type="entry name" value="Peptidase_S9B_N"/>
</dbReference>
<organism evidence="4 5">
    <name type="scientific">Saltatorellus ferox</name>
    <dbReference type="NCBI Taxonomy" id="2528018"/>
    <lineage>
        <taxon>Bacteria</taxon>
        <taxon>Pseudomonadati</taxon>
        <taxon>Planctomycetota</taxon>
        <taxon>Planctomycetia</taxon>
        <taxon>Planctomycetia incertae sedis</taxon>
        <taxon>Saltatorellus</taxon>
    </lineage>
</organism>
<dbReference type="SUPFAM" id="SSF53474">
    <property type="entry name" value="alpha/beta-Hydrolases"/>
    <property type="match status" value="1"/>
</dbReference>
<dbReference type="RefSeq" id="WP_419190932.1">
    <property type="nucleotide sequence ID" value="NZ_CP036434.1"/>
</dbReference>
<dbReference type="Gene3D" id="3.40.50.1820">
    <property type="entry name" value="alpha/beta hydrolase"/>
    <property type="match status" value="1"/>
</dbReference>
<sequence length="797" mass="88148">MDIFTAAALWAASSCLSPLPSDPGDPQTRASVGIGNAGPESSPESSPEPSSEASQPTAETRALKFEEVAGKPGVDQIRFSAEMPSWDWGGEDRSALARREGRDKATLFDPASGKELPDQKAAAPGDSDAPSELALTIEDEISRAFGTRYSDKAVAKIAKALAMKAEQTSRDGKARLVYLDDELWVRLEGHAPTVVARGADGEIRYDRLSPNGLWVSWVREGDLFLADTATGRVRAITSNGGPDQFNGVLDWVYQEEIYGRGDFQAHFWSPSGEHTAFISLDESPVYEFTVVDHIEDGHFRVKAEVTNYPKVGDPNPIPEVGIVNAEEGAIAWVDLSRYDGQEILIVRVGWTPDGARCLVHVQDRIQTWADVLSVDPETGKGDVLIRETSDTWTERPEDPTWLGDGSFLWQSHRTGTNHIYRYAADGTLMNAVTSGEGNVLGVEHVEEPTDSSPGHVWFASTAAGDINRNVYRASLDGASTVRLTHGEGTHSVSFNGDRTMFVDSYSSLQNPGRAVLCDADGKEIRELSRATIDHADEFALGTWELFKVKTRDGVELDVSLLKPADFDPAKSYAISVATYSGPAAPSVRNRWNSSAYYQFLAQQGILTMQANVRTSTLRGQKATSALYRRVGLQEVDDMSDVVDWLTANPWADGDRVMISGFSFGGTMTANCLMRTDKFRLGFAGGGVYDWRMYDTIYTERYMRTPVDNLEGYEKTSVLAQAKNLDPKSHLHLFHGIMDDNVHVQNLYQMVEALMKADKTNWSMMAYPQTRHGIRSRDMSWHAKQTEWRLIQEHLLHR</sequence>
<keyword evidence="5" id="KW-1185">Reference proteome</keyword>
<evidence type="ECO:0000259" key="2">
    <source>
        <dbReference type="Pfam" id="PF00326"/>
    </source>
</evidence>
<name>A0A518EMR6_9BACT</name>
<dbReference type="InterPro" id="IPR001375">
    <property type="entry name" value="Peptidase_S9_cat"/>
</dbReference>
<dbReference type="GO" id="GO:0006508">
    <property type="term" value="P:proteolysis"/>
    <property type="evidence" value="ECO:0007669"/>
    <property type="project" value="InterPro"/>
</dbReference>
<dbReference type="Pfam" id="PF00930">
    <property type="entry name" value="DPPIV_N"/>
    <property type="match status" value="1"/>
</dbReference>
<protein>
    <submittedName>
        <fullName evidence="4">Prolyl tripeptidyl peptidase</fullName>
        <ecNumber evidence="4">3.4.14.12</ecNumber>
    </submittedName>
</protein>
<dbReference type="Gene3D" id="2.140.10.30">
    <property type="entry name" value="Dipeptidylpeptidase IV, N-terminal domain"/>
    <property type="match status" value="1"/>
</dbReference>
<feature type="domain" description="Peptidase S9 prolyl oligopeptidase catalytic" evidence="2">
    <location>
        <begin position="592"/>
        <end position="794"/>
    </location>
</feature>
<feature type="compositionally biased region" description="Low complexity" evidence="1">
    <location>
        <begin position="39"/>
        <end position="52"/>
    </location>
</feature>
<accession>A0A518EMR6</accession>
<dbReference type="EC" id="3.4.14.12" evidence="4"/>
<proteinExistence type="predicted"/>
<dbReference type="PANTHER" id="PTHR11731:SF193">
    <property type="entry name" value="DIPEPTIDYL PEPTIDASE 9"/>
    <property type="match status" value="1"/>
</dbReference>
<dbReference type="InterPro" id="IPR050278">
    <property type="entry name" value="Serine_Prot_S9B/DPPIV"/>
</dbReference>
<dbReference type="GO" id="GO:0008239">
    <property type="term" value="F:dipeptidyl-peptidase activity"/>
    <property type="evidence" value="ECO:0007669"/>
    <property type="project" value="TreeGrafter"/>
</dbReference>
<gene>
    <name evidence="4" type="primary">ptpA_2</name>
    <name evidence="4" type="ORF">Poly30_08580</name>
</gene>
<evidence type="ECO:0000256" key="1">
    <source>
        <dbReference type="SAM" id="MobiDB-lite"/>
    </source>
</evidence>
<reference evidence="4 5" key="1">
    <citation type="submission" date="2019-02" db="EMBL/GenBank/DDBJ databases">
        <title>Deep-cultivation of Planctomycetes and their phenomic and genomic characterization uncovers novel biology.</title>
        <authorList>
            <person name="Wiegand S."/>
            <person name="Jogler M."/>
            <person name="Boedeker C."/>
            <person name="Pinto D."/>
            <person name="Vollmers J."/>
            <person name="Rivas-Marin E."/>
            <person name="Kohn T."/>
            <person name="Peeters S.H."/>
            <person name="Heuer A."/>
            <person name="Rast P."/>
            <person name="Oberbeckmann S."/>
            <person name="Bunk B."/>
            <person name="Jeske O."/>
            <person name="Meyerdierks A."/>
            <person name="Storesund J.E."/>
            <person name="Kallscheuer N."/>
            <person name="Luecker S."/>
            <person name="Lage O.M."/>
            <person name="Pohl T."/>
            <person name="Merkel B.J."/>
            <person name="Hornburger P."/>
            <person name="Mueller R.-W."/>
            <person name="Bruemmer F."/>
            <person name="Labrenz M."/>
            <person name="Spormann A.M."/>
            <person name="Op den Camp H."/>
            <person name="Overmann J."/>
            <person name="Amann R."/>
            <person name="Jetten M.S.M."/>
            <person name="Mascher T."/>
            <person name="Medema M.H."/>
            <person name="Devos D.P."/>
            <person name="Kaster A.-K."/>
            <person name="Ovreas L."/>
            <person name="Rohde M."/>
            <person name="Galperin M.Y."/>
            <person name="Jogler C."/>
        </authorList>
    </citation>
    <scope>NUCLEOTIDE SEQUENCE [LARGE SCALE GENOMIC DNA]</scope>
    <source>
        <strain evidence="4 5">Poly30</strain>
    </source>
</reference>
<dbReference type="GO" id="GO:0008236">
    <property type="term" value="F:serine-type peptidase activity"/>
    <property type="evidence" value="ECO:0007669"/>
    <property type="project" value="InterPro"/>
</dbReference>
<dbReference type="Pfam" id="PF00326">
    <property type="entry name" value="Peptidase_S9"/>
    <property type="match status" value="1"/>
</dbReference>
<feature type="domain" description="Dipeptidylpeptidase IV N-terminal" evidence="3">
    <location>
        <begin position="165"/>
        <end position="511"/>
    </location>
</feature>
<dbReference type="SUPFAM" id="SSF82171">
    <property type="entry name" value="DPP6 N-terminal domain-like"/>
    <property type="match status" value="1"/>
</dbReference>
<evidence type="ECO:0000259" key="3">
    <source>
        <dbReference type="Pfam" id="PF00930"/>
    </source>
</evidence>
<dbReference type="PANTHER" id="PTHR11731">
    <property type="entry name" value="PROTEASE FAMILY S9B,C DIPEPTIDYL-PEPTIDASE IV-RELATED"/>
    <property type="match status" value="1"/>
</dbReference>
<evidence type="ECO:0000313" key="5">
    <source>
        <dbReference type="Proteomes" id="UP000320390"/>
    </source>
</evidence>
<dbReference type="EMBL" id="CP036434">
    <property type="protein sequence ID" value="QDV05361.1"/>
    <property type="molecule type" value="Genomic_DNA"/>
</dbReference>
<dbReference type="AlphaFoldDB" id="A0A518EMR6"/>
<evidence type="ECO:0000313" key="4">
    <source>
        <dbReference type="EMBL" id="QDV05361.1"/>
    </source>
</evidence>
<feature type="region of interest" description="Disordered" evidence="1">
    <location>
        <begin position="15"/>
        <end position="77"/>
    </location>
</feature>